<feature type="compositionally biased region" description="Polar residues" evidence="1">
    <location>
        <begin position="158"/>
        <end position="170"/>
    </location>
</feature>
<dbReference type="Proteomes" id="UP000283509">
    <property type="component" value="Unassembled WGS sequence"/>
</dbReference>
<reference evidence="2 3" key="1">
    <citation type="submission" date="2018-04" db="EMBL/GenBank/DDBJ databases">
        <authorList>
            <person name="Zhang X."/>
            <person name="Yuan J."/>
            <person name="Li F."/>
            <person name="Xiang J."/>
        </authorList>
    </citation>
    <scope>NUCLEOTIDE SEQUENCE [LARGE SCALE GENOMIC DNA]</scope>
    <source>
        <tissue evidence="2">Muscle</tissue>
    </source>
</reference>
<reference evidence="2 3" key="2">
    <citation type="submission" date="2019-01" db="EMBL/GenBank/DDBJ databases">
        <title>The decoding of complex shrimp genome reveals the adaptation for benthos swimmer, frequently molting mechanism and breeding impact on genome.</title>
        <authorList>
            <person name="Sun Y."/>
            <person name="Gao Y."/>
            <person name="Yu Y."/>
        </authorList>
    </citation>
    <scope>NUCLEOTIDE SEQUENCE [LARGE SCALE GENOMIC DNA]</scope>
    <source>
        <tissue evidence="2">Muscle</tissue>
    </source>
</reference>
<proteinExistence type="predicted"/>
<feature type="non-terminal residue" evidence="2">
    <location>
        <position position="193"/>
    </location>
</feature>
<name>A0A423T3K0_PENVA</name>
<evidence type="ECO:0000313" key="2">
    <source>
        <dbReference type="EMBL" id="ROT70983.1"/>
    </source>
</evidence>
<feature type="region of interest" description="Disordered" evidence="1">
    <location>
        <begin position="141"/>
        <end position="175"/>
    </location>
</feature>
<keyword evidence="3" id="KW-1185">Reference proteome</keyword>
<protein>
    <submittedName>
        <fullName evidence="2">Uncharacterized protein</fullName>
    </submittedName>
</protein>
<accession>A0A423T3K0</accession>
<evidence type="ECO:0000313" key="3">
    <source>
        <dbReference type="Proteomes" id="UP000283509"/>
    </source>
</evidence>
<comment type="caution">
    <text evidence="2">The sequence shown here is derived from an EMBL/GenBank/DDBJ whole genome shotgun (WGS) entry which is preliminary data.</text>
</comment>
<organism evidence="2 3">
    <name type="scientific">Penaeus vannamei</name>
    <name type="common">Whiteleg shrimp</name>
    <name type="synonym">Litopenaeus vannamei</name>
    <dbReference type="NCBI Taxonomy" id="6689"/>
    <lineage>
        <taxon>Eukaryota</taxon>
        <taxon>Metazoa</taxon>
        <taxon>Ecdysozoa</taxon>
        <taxon>Arthropoda</taxon>
        <taxon>Crustacea</taxon>
        <taxon>Multicrustacea</taxon>
        <taxon>Malacostraca</taxon>
        <taxon>Eumalacostraca</taxon>
        <taxon>Eucarida</taxon>
        <taxon>Decapoda</taxon>
        <taxon>Dendrobranchiata</taxon>
        <taxon>Penaeoidea</taxon>
        <taxon>Penaeidae</taxon>
        <taxon>Penaeus</taxon>
    </lineage>
</organism>
<dbReference type="AlphaFoldDB" id="A0A423T3K0"/>
<evidence type="ECO:0000256" key="1">
    <source>
        <dbReference type="SAM" id="MobiDB-lite"/>
    </source>
</evidence>
<feature type="compositionally biased region" description="Polar residues" evidence="1">
    <location>
        <begin position="141"/>
        <end position="150"/>
    </location>
</feature>
<sequence>MRDTLVSVRLGPLSHGLRPGARMGAQLLRHLAILPYLYVKAQNHAFSATCIPDESEQSLLIVAKERPCKSRDEQHDAATTEWRTNDLPGVLCRQFSVYLASTGGVLLHREAAERKRNQEGPQKYPLLEFNKSYWRQGLLQRTSAGQSCPRQSWKRTPWASSGRPSESSVPHASHAPRGDAAAAVVLLLLPRVQ</sequence>
<dbReference type="EMBL" id="QCYY01002364">
    <property type="protein sequence ID" value="ROT70983.1"/>
    <property type="molecule type" value="Genomic_DNA"/>
</dbReference>
<gene>
    <name evidence="2" type="ORF">C7M84_010730</name>
</gene>